<keyword evidence="4" id="KW-0862">Zinc</keyword>
<evidence type="ECO:0000256" key="5">
    <source>
        <dbReference type="PROSITE-ProRule" id="PRU00042"/>
    </source>
</evidence>
<dbReference type="Proteomes" id="UP000320333">
    <property type="component" value="Unassembled WGS sequence"/>
</dbReference>
<dbReference type="InterPro" id="IPR036236">
    <property type="entry name" value="Znf_C2H2_sf"/>
</dbReference>
<feature type="non-terminal residue" evidence="7">
    <location>
        <position position="1"/>
    </location>
</feature>
<sequence length="100" mass="11358">DFARVRDLQRHERSVHGSKKEFICSECGGEFARRDSLQRHIRNCCVGASPVDRTGLTIYNKQLEIDVMEIKSGWRIASPFVVAQCRFLIGCSGLPLLCKF</sequence>
<dbReference type="FunFam" id="3.30.160.60:FF:000100">
    <property type="entry name" value="Zinc finger 45-like"/>
    <property type="match status" value="1"/>
</dbReference>
<feature type="domain" description="C2H2-type" evidence="6">
    <location>
        <begin position="22"/>
        <end position="50"/>
    </location>
</feature>
<evidence type="ECO:0000256" key="3">
    <source>
        <dbReference type="ARBA" id="ARBA00022771"/>
    </source>
</evidence>
<dbReference type="SUPFAM" id="SSF57667">
    <property type="entry name" value="beta-beta-alpha zinc fingers"/>
    <property type="match status" value="1"/>
</dbReference>
<dbReference type="PROSITE" id="PS50157">
    <property type="entry name" value="ZINC_FINGER_C2H2_2"/>
    <property type="match status" value="1"/>
</dbReference>
<evidence type="ECO:0000313" key="7">
    <source>
        <dbReference type="EMBL" id="TPX45809.1"/>
    </source>
</evidence>
<evidence type="ECO:0000256" key="4">
    <source>
        <dbReference type="ARBA" id="ARBA00022833"/>
    </source>
</evidence>
<dbReference type="InterPro" id="IPR013087">
    <property type="entry name" value="Znf_C2H2_type"/>
</dbReference>
<keyword evidence="3 5" id="KW-0863">Zinc-finger</keyword>
<dbReference type="AlphaFoldDB" id="A0A507D2S4"/>
<dbReference type="OrthoDB" id="8117402at2759"/>
<dbReference type="Pfam" id="PF00096">
    <property type="entry name" value="zf-C2H2"/>
    <property type="match status" value="1"/>
</dbReference>
<name>A0A507D2S4_9FUNG</name>
<evidence type="ECO:0000259" key="6">
    <source>
        <dbReference type="PROSITE" id="PS50157"/>
    </source>
</evidence>
<organism evidence="7 8">
    <name type="scientific">Chytriomyces confervae</name>
    <dbReference type="NCBI Taxonomy" id="246404"/>
    <lineage>
        <taxon>Eukaryota</taxon>
        <taxon>Fungi</taxon>
        <taxon>Fungi incertae sedis</taxon>
        <taxon>Chytridiomycota</taxon>
        <taxon>Chytridiomycota incertae sedis</taxon>
        <taxon>Chytridiomycetes</taxon>
        <taxon>Chytridiales</taxon>
        <taxon>Chytriomycetaceae</taxon>
        <taxon>Chytriomyces</taxon>
    </lineage>
</organism>
<keyword evidence="1" id="KW-0479">Metal-binding</keyword>
<accession>A0A507D2S4</accession>
<evidence type="ECO:0000256" key="2">
    <source>
        <dbReference type="ARBA" id="ARBA00022737"/>
    </source>
</evidence>
<keyword evidence="8" id="KW-1185">Reference proteome</keyword>
<dbReference type="EMBL" id="QEAP01001398">
    <property type="protein sequence ID" value="TPX45809.1"/>
    <property type="molecule type" value="Genomic_DNA"/>
</dbReference>
<dbReference type="GO" id="GO:0008270">
    <property type="term" value="F:zinc ion binding"/>
    <property type="evidence" value="ECO:0007669"/>
    <property type="project" value="UniProtKB-KW"/>
</dbReference>
<reference evidence="7 8" key="1">
    <citation type="journal article" date="2019" name="Sci. Rep.">
        <title>Comparative genomics of chytrid fungi reveal insights into the obligate biotrophic and pathogenic lifestyle of Synchytrium endobioticum.</title>
        <authorList>
            <person name="van de Vossenberg B.T.L.H."/>
            <person name="Warris S."/>
            <person name="Nguyen H.D.T."/>
            <person name="van Gent-Pelzer M.P.E."/>
            <person name="Joly D.L."/>
            <person name="van de Geest H.C."/>
            <person name="Bonants P.J.M."/>
            <person name="Smith D.S."/>
            <person name="Levesque C.A."/>
            <person name="van der Lee T.A.J."/>
        </authorList>
    </citation>
    <scope>NUCLEOTIDE SEQUENCE [LARGE SCALE GENOMIC DNA]</scope>
    <source>
        <strain evidence="7 8">CBS 675.73</strain>
    </source>
</reference>
<proteinExistence type="predicted"/>
<evidence type="ECO:0000256" key="1">
    <source>
        <dbReference type="ARBA" id="ARBA00022723"/>
    </source>
</evidence>
<evidence type="ECO:0000313" key="8">
    <source>
        <dbReference type="Proteomes" id="UP000320333"/>
    </source>
</evidence>
<keyword evidence="2" id="KW-0677">Repeat</keyword>
<dbReference type="Gene3D" id="3.30.160.60">
    <property type="entry name" value="Classic Zinc Finger"/>
    <property type="match status" value="1"/>
</dbReference>
<comment type="caution">
    <text evidence="7">The sequence shown here is derived from an EMBL/GenBank/DDBJ whole genome shotgun (WGS) entry which is preliminary data.</text>
</comment>
<protein>
    <recommendedName>
        <fullName evidence="6">C2H2-type domain-containing protein</fullName>
    </recommendedName>
</protein>
<gene>
    <name evidence="7" type="ORF">CcCBS67573_g10347</name>
</gene>